<accession>A0ABP7NA04</accession>
<dbReference type="Gene3D" id="3.20.20.140">
    <property type="entry name" value="Metal-dependent hydrolases"/>
    <property type="match status" value="1"/>
</dbReference>
<gene>
    <name evidence="1" type="ORF">GCM10022383_17370</name>
</gene>
<dbReference type="PANTHER" id="PTHR43135">
    <property type="entry name" value="ALPHA-D-RIBOSE 1-METHYLPHOSPHONATE 5-TRIPHOSPHATE DIPHOSPHATASE"/>
    <property type="match status" value="1"/>
</dbReference>
<name>A0ABP7NA04_9MICO</name>
<dbReference type="PANTHER" id="PTHR43135:SF3">
    <property type="entry name" value="ALPHA-D-RIBOSE 1-METHYLPHOSPHONATE 5-TRIPHOSPHATE DIPHOSPHATASE"/>
    <property type="match status" value="1"/>
</dbReference>
<sequence length="281" mass="28749">MTGIRREDGGIVTGRFTDHHVHLQLVDHTLPAGSLLGRVIDLGGDPAVLAALAGGTAGVRVEYAGAFLTAPGGYPSDRAWAPPGAVQEIADAEAAAAAVDGLAAAGASWIKVALHSEAGPVLDDDAVRAVVSAAAAHGLPVIAHAEGTGQAQRAARLGAARLAHAPFTERLTDDEIAVQAASVQWISTLAVHDPTQRAIAVDNVRRFADAGGTVLYGTDMGNGDTPVDLSARELDALREAGVDGDRLLRALTPLPHDDTRLLLPGGDPARARLLTGADLET</sequence>
<organism evidence="1 2">
    <name type="scientific">Microbacterium soli</name>
    <dbReference type="NCBI Taxonomy" id="446075"/>
    <lineage>
        <taxon>Bacteria</taxon>
        <taxon>Bacillati</taxon>
        <taxon>Actinomycetota</taxon>
        <taxon>Actinomycetes</taxon>
        <taxon>Micrococcales</taxon>
        <taxon>Microbacteriaceae</taxon>
        <taxon>Microbacterium</taxon>
    </lineage>
</organism>
<comment type="caution">
    <text evidence="1">The sequence shown here is derived from an EMBL/GenBank/DDBJ whole genome shotgun (WGS) entry which is preliminary data.</text>
</comment>
<evidence type="ECO:0008006" key="3">
    <source>
        <dbReference type="Google" id="ProtNLM"/>
    </source>
</evidence>
<dbReference type="EMBL" id="BAABCP010000001">
    <property type="protein sequence ID" value="GAA3939992.1"/>
    <property type="molecule type" value="Genomic_DNA"/>
</dbReference>
<evidence type="ECO:0000313" key="1">
    <source>
        <dbReference type="EMBL" id="GAA3939992.1"/>
    </source>
</evidence>
<dbReference type="InterPro" id="IPR051781">
    <property type="entry name" value="Metallo-dep_Hydrolase"/>
</dbReference>
<dbReference type="InterPro" id="IPR032466">
    <property type="entry name" value="Metal_Hydrolase"/>
</dbReference>
<keyword evidence="2" id="KW-1185">Reference proteome</keyword>
<protein>
    <recommendedName>
        <fullName evidence="3">Hydrolase</fullName>
    </recommendedName>
</protein>
<evidence type="ECO:0000313" key="2">
    <source>
        <dbReference type="Proteomes" id="UP001501591"/>
    </source>
</evidence>
<proteinExistence type="predicted"/>
<dbReference type="SUPFAM" id="SSF51556">
    <property type="entry name" value="Metallo-dependent hydrolases"/>
    <property type="match status" value="1"/>
</dbReference>
<dbReference type="Proteomes" id="UP001501591">
    <property type="component" value="Unassembled WGS sequence"/>
</dbReference>
<reference evidence="2" key="1">
    <citation type="journal article" date="2019" name="Int. J. Syst. Evol. Microbiol.">
        <title>The Global Catalogue of Microorganisms (GCM) 10K type strain sequencing project: providing services to taxonomists for standard genome sequencing and annotation.</title>
        <authorList>
            <consortium name="The Broad Institute Genomics Platform"/>
            <consortium name="The Broad Institute Genome Sequencing Center for Infectious Disease"/>
            <person name="Wu L."/>
            <person name="Ma J."/>
        </authorList>
    </citation>
    <scope>NUCLEOTIDE SEQUENCE [LARGE SCALE GENOMIC DNA]</scope>
    <source>
        <strain evidence="2">JCM 17024</strain>
    </source>
</reference>
<dbReference type="RefSeq" id="WP_344819155.1">
    <property type="nucleotide sequence ID" value="NZ_BAABCP010000001.1"/>
</dbReference>